<dbReference type="Proteomes" id="UP000681720">
    <property type="component" value="Unassembled WGS sequence"/>
</dbReference>
<proteinExistence type="predicted"/>
<dbReference type="EMBL" id="CAJOBI010114730">
    <property type="protein sequence ID" value="CAF4649579.1"/>
    <property type="molecule type" value="Genomic_DNA"/>
</dbReference>
<evidence type="ECO:0000313" key="4">
    <source>
        <dbReference type="Proteomes" id="UP000681720"/>
    </source>
</evidence>
<organism evidence="3 4">
    <name type="scientific">Rotaria magnacalcarata</name>
    <dbReference type="NCBI Taxonomy" id="392030"/>
    <lineage>
        <taxon>Eukaryota</taxon>
        <taxon>Metazoa</taxon>
        <taxon>Spiralia</taxon>
        <taxon>Gnathifera</taxon>
        <taxon>Rotifera</taxon>
        <taxon>Eurotatoria</taxon>
        <taxon>Bdelloidea</taxon>
        <taxon>Philodinida</taxon>
        <taxon>Philodinidae</taxon>
        <taxon>Rotaria</taxon>
    </lineage>
</organism>
<dbReference type="AlphaFoldDB" id="A0A8S3BMU6"/>
<accession>A0A8S3BMU6</accession>
<name>A0A8S3BMU6_9BILA</name>
<protein>
    <submittedName>
        <fullName evidence="3">Uncharacterized protein</fullName>
    </submittedName>
</protein>
<evidence type="ECO:0000313" key="1">
    <source>
        <dbReference type="EMBL" id="CAF4507002.1"/>
    </source>
</evidence>
<evidence type="ECO:0000313" key="3">
    <source>
        <dbReference type="EMBL" id="CAF4842944.1"/>
    </source>
</evidence>
<evidence type="ECO:0000313" key="2">
    <source>
        <dbReference type="EMBL" id="CAF4649579.1"/>
    </source>
</evidence>
<dbReference type="EMBL" id="CAJOBI010083236">
    <property type="protein sequence ID" value="CAF4507002.1"/>
    <property type="molecule type" value="Genomic_DNA"/>
</dbReference>
<dbReference type="InterPro" id="IPR036691">
    <property type="entry name" value="Endo/exonu/phosph_ase_sf"/>
</dbReference>
<dbReference type="Gene3D" id="3.60.10.10">
    <property type="entry name" value="Endonuclease/exonuclease/phosphatase"/>
    <property type="match status" value="1"/>
</dbReference>
<dbReference type="Proteomes" id="UP000676336">
    <property type="component" value="Unassembled WGS sequence"/>
</dbReference>
<feature type="non-terminal residue" evidence="3">
    <location>
        <position position="1"/>
    </location>
</feature>
<dbReference type="EMBL" id="CAJOBJ010160222">
    <property type="protein sequence ID" value="CAF4842944.1"/>
    <property type="molecule type" value="Genomic_DNA"/>
</dbReference>
<reference evidence="3" key="1">
    <citation type="submission" date="2021-02" db="EMBL/GenBank/DDBJ databases">
        <authorList>
            <person name="Nowell W R."/>
        </authorList>
    </citation>
    <scope>NUCLEOTIDE SEQUENCE</scope>
</reference>
<gene>
    <name evidence="3" type="ORF">GIL414_LOCUS49015</name>
    <name evidence="1" type="ORF">SMN809_LOCUS35177</name>
    <name evidence="2" type="ORF">SMN809_LOCUS41039</name>
</gene>
<comment type="caution">
    <text evidence="3">The sequence shown here is derived from an EMBL/GenBank/DDBJ whole genome shotgun (WGS) entry which is preliminary data.</text>
</comment>
<sequence length="47" mass="5196">MLDAPSNRIILFGGDLNIREKELQKIGGIPSGIADLWIETGKRRECA</sequence>